<gene>
    <name evidence="1" type="ORF">LCGC14_2860750</name>
</gene>
<sequence length="124" mass="13222">QRTVNVALDWTRRPGDLTKGEIIRTVVAELNEQSDKWIDGAASKGVNEAFADGRAAGYEAYSDEIGEVQYSALLDMNTCGNCAAADGATGKTPADIPAVPLPDCDGGDKCRCVHVFVFADEVRQ</sequence>
<accession>A0A0F8Y5Y8</accession>
<evidence type="ECO:0008006" key="2">
    <source>
        <dbReference type="Google" id="ProtNLM"/>
    </source>
</evidence>
<reference evidence="1" key="1">
    <citation type="journal article" date="2015" name="Nature">
        <title>Complex archaea that bridge the gap between prokaryotes and eukaryotes.</title>
        <authorList>
            <person name="Spang A."/>
            <person name="Saw J.H."/>
            <person name="Jorgensen S.L."/>
            <person name="Zaremba-Niedzwiedzka K."/>
            <person name="Martijn J."/>
            <person name="Lind A.E."/>
            <person name="van Eijk R."/>
            <person name="Schleper C."/>
            <person name="Guy L."/>
            <person name="Ettema T.J."/>
        </authorList>
    </citation>
    <scope>NUCLEOTIDE SEQUENCE</scope>
</reference>
<proteinExistence type="predicted"/>
<name>A0A0F8Y5Y8_9ZZZZ</name>
<feature type="non-terminal residue" evidence="1">
    <location>
        <position position="1"/>
    </location>
</feature>
<protein>
    <recommendedName>
        <fullName evidence="2">Phage head morphogenesis domain-containing protein</fullName>
    </recommendedName>
</protein>
<dbReference type="AlphaFoldDB" id="A0A0F8Y5Y8"/>
<comment type="caution">
    <text evidence="1">The sequence shown here is derived from an EMBL/GenBank/DDBJ whole genome shotgun (WGS) entry which is preliminary data.</text>
</comment>
<dbReference type="EMBL" id="LAZR01055280">
    <property type="protein sequence ID" value="KKK76723.1"/>
    <property type="molecule type" value="Genomic_DNA"/>
</dbReference>
<organism evidence="1">
    <name type="scientific">marine sediment metagenome</name>
    <dbReference type="NCBI Taxonomy" id="412755"/>
    <lineage>
        <taxon>unclassified sequences</taxon>
        <taxon>metagenomes</taxon>
        <taxon>ecological metagenomes</taxon>
    </lineage>
</organism>
<evidence type="ECO:0000313" key="1">
    <source>
        <dbReference type="EMBL" id="KKK76723.1"/>
    </source>
</evidence>